<name>A0ABY8LEW9_9RHOB</name>
<sequence length="276" mass="31696">MDRPDIDFLIIGAAKCSTTWLHASLQQSPNVFMADGEPHFFSRYYDRGFDWYAEQFPEKRSGLLFGEKSNSYMSEPEAARRIHDAYPQARLVALLRNPTARAYSDYCMLYRRGTVGAEIDDYLDPDRAEFRRFIDDGLYARQLARFLELFPREQLLILIFEEFRRDPQPGLDRLARHLGQPDGSFAPFEGKVKDRAAAMVPRPIRAALKPLRPILDPIRATGPIKALRGLVARQVSYPPFKPELARRLDAYYAADIRDLEALCGRRIDGWHDAATV</sequence>
<dbReference type="Proteomes" id="UP001243420">
    <property type="component" value="Chromosome"/>
</dbReference>
<evidence type="ECO:0000256" key="1">
    <source>
        <dbReference type="ARBA" id="ARBA00022679"/>
    </source>
</evidence>
<dbReference type="EMBL" id="CP122537">
    <property type="protein sequence ID" value="WGH78718.1"/>
    <property type="molecule type" value="Genomic_DNA"/>
</dbReference>
<dbReference type="Pfam" id="PF00685">
    <property type="entry name" value="Sulfotransfer_1"/>
    <property type="match status" value="1"/>
</dbReference>
<keyword evidence="1 4" id="KW-0808">Transferase</keyword>
<protein>
    <submittedName>
        <fullName evidence="4">Sulfotransferase</fullName>
        <ecNumber evidence="4">2.8.2.-</ecNumber>
    </submittedName>
</protein>
<dbReference type="EC" id="2.8.2.-" evidence="4"/>
<keyword evidence="2" id="KW-0325">Glycoprotein</keyword>
<gene>
    <name evidence="4" type="ORF">P8627_00200</name>
</gene>
<dbReference type="PANTHER" id="PTHR10605:SF56">
    <property type="entry name" value="BIFUNCTIONAL HEPARAN SULFATE N-DEACETYLASE_N-SULFOTRANSFERASE"/>
    <property type="match status" value="1"/>
</dbReference>
<dbReference type="GO" id="GO:0016740">
    <property type="term" value="F:transferase activity"/>
    <property type="evidence" value="ECO:0007669"/>
    <property type="project" value="UniProtKB-KW"/>
</dbReference>
<evidence type="ECO:0000256" key="2">
    <source>
        <dbReference type="ARBA" id="ARBA00023180"/>
    </source>
</evidence>
<keyword evidence="5" id="KW-1185">Reference proteome</keyword>
<evidence type="ECO:0000313" key="4">
    <source>
        <dbReference type="EMBL" id="WGH78718.1"/>
    </source>
</evidence>
<accession>A0ABY8LEW9</accession>
<feature type="domain" description="Sulfotransferase" evidence="3">
    <location>
        <begin position="6"/>
        <end position="181"/>
    </location>
</feature>
<dbReference type="InterPro" id="IPR037359">
    <property type="entry name" value="NST/OST"/>
</dbReference>
<dbReference type="PANTHER" id="PTHR10605">
    <property type="entry name" value="HEPARAN SULFATE SULFOTRANSFERASE"/>
    <property type="match status" value="1"/>
</dbReference>
<evidence type="ECO:0000259" key="3">
    <source>
        <dbReference type="Pfam" id="PF00685"/>
    </source>
</evidence>
<dbReference type="SUPFAM" id="SSF52540">
    <property type="entry name" value="P-loop containing nucleoside triphosphate hydrolases"/>
    <property type="match status" value="1"/>
</dbReference>
<evidence type="ECO:0000313" key="5">
    <source>
        <dbReference type="Proteomes" id="UP001243420"/>
    </source>
</evidence>
<dbReference type="InterPro" id="IPR000863">
    <property type="entry name" value="Sulfotransferase_dom"/>
</dbReference>
<dbReference type="Gene3D" id="3.40.50.300">
    <property type="entry name" value="P-loop containing nucleotide triphosphate hydrolases"/>
    <property type="match status" value="1"/>
</dbReference>
<reference evidence="4 5" key="1">
    <citation type="submission" date="2023-04" db="EMBL/GenBank/DDBJ databases">
        <title>Jannaschia ovalis sp. nov., a marine bacterium isolated from sea tidal flat.</title>
        <authorList>
            <person name="Kwon D.Y."/>
            <person name="Kim J.-J."/>
        </authorList>
    </citation>
    <scope>NUCLEOTIDE SEQUENCE [LARGE SCALE GENOMIC DNA]</scope>
    <source>
        <strain evidence="4 5">GRR-S6-38</strain>
    </source>
</reference>
<dbReference type="RefSeq" id="WP_279965469.1">
    <property type="nucleotide sequence ID" value="NZ_CP122537.1"/>
</dbReference>
<proteinExistence type="predicted"/>
<dbReference type="InterPro" id="IPR027417">
    <property type="entry name" value="P-loop_NTPase"/>
</dbReference>
<organism evidence="4 5">
    <name type="scientific">Jannaschia ovalis</name>
    <dbReference type="NCBI Taxonomy" id="3038773"/>
    <lineage>
        <taxon>Bacteria</taxon>
        <taxon>Pseudomonadati</taxon>
        <taxon>Pseudomonadota</taxon>
        <taxon>Alphaproteobacteria</taxon>
        <taxon>Rhodobacterales</taxon>
        <taxon>Roseobacteraceae</taxon>
        <taxon>Jannaschia</taxon>
    </lineage>
</organism>